<comment type="caution">
    <text evidence="2">The sequence shown here is derived from an EMBL/GenBank/DDBJ whole genome shotgun (WGS) entry which is preliminary data.</text>
</comment>
<dbReference type="AlphaFoldDB" id="A0A316G176"/>
<evidence type="ECO:0008006" key="4">
    <source>
        <dbReference type="Google" id="ProtNLM"/>
    </source>
</evidence>
<name>A0A316G176_9GAMM</name>
<feature type="chain" id="PRO_5016257299" description="Phosphate ABC transporter substrate-binding protein" evidence="1">
    <location>
        <begin position="23"/>
        <end position="149"/>
    </location>
</feature>
<evidence type="ECO:0000256" key="1">
    <source>
        <dbReference type="SAM" id="SignalP"/>
    </source>
</evidence>
<reference evidence="2 3" key="1">
    <citation type="submission" date="2018-05" db="EMBL/GenBank/DDBJ databases">
        <title>Genomic Encyclopedia of Type Strains, Phase IV (KMG-IV): sequencing the most valuable type-strain genomes for metagenomic binning, comparative biology and taxonomic classification.</title>
        <authorList>
            <person name="Goeker M."/>
        </authorList>
    </citation>
    <scope>NUCLEOTIDE SEQUENCE [LARGE SCALE GENOMIC DNA]</scope>
    <source>
        <strain evidence="2 3">DSM 25350</strain>
    </source>
</reference>
<keyword evidence="3" id="KW-1185">Reference proteome</keyword>
<dbReference type="RefSeq" id="WP_109761483.1">
    <property type="nucleotide sequence ID" value="NZ_QGGU01000001.1"/>
</dbReference>
<feature type="signal peptide" evidence="1">
    <location>
        <begin position="1"/>
        <end position="22"/>
    </location>
</feature>
<dbReference type="Proteomes" id="UP000245790">
    <property type="component" value="Unassembled WGS sequence"/>
</dbReference>
<dbReference type="SUPFAM" id="SSF53850">
    <property type="entry name" value="Periplasmic binding protein-like II"/>
    <property type="match status" value="1"/>
</dbReference>
<proteinExistence type="predicted"/>
<accession>A0A316G176</accession>
<organism evidence="2 3">
    <name type="scientific">Pleionea mediterranea</name>
    <dbReference type="NCBI Taxonomy" id="523701"/>
    <lineage>
        <taxon>Bacteria</taxon>
        <taxon>Pseudomonadati</taxon>
        <taxon>Pseudomonadota</taxon>
        <taxon>Gammaproteobacteria</taxon>
        <taxon>Oceanospirillales</taxon>
        <taxon>Pleioneaceae</taxon>
        <taxon>Pleionea</taxon>
    </lineage>
</organism>
<gene>
    <name evidence="2" type="ORF">C8D97_101211</name>
</gene>
<dbReference type="OrthoDB" id="5368544at2"/>
<protein>
    <recommendedName>
        <fullName evidence="4">Phosphate ABC transporter substrate-binding protein</fullName>
    </recommendedName>
</protein>
<keyword evidence="1" id="KW-0732">Signal</keyword>
<dbReference type="EMBL" id="QGGU01000001">
    <property type="protein sequence ID" value="PWK54363.1"/>
    <property type="molecule type" value="Genomic_DNA"/>
</dbReference>
<sequence>MFRQIILIIYLLLCCTAGASIASESKSNNDLVVVVHKNNPVDKLSKDQLIDLFMGKYVAFPDGKKAIPLDINDSSQLKKQFYQALVGLPLARVNAYWSRIKFTGRARPPQEMANEQALLSFMNSQDRAIGYLPRSKVTKNLKVVYQFSE</sequence>
<dbReference type="Gene3D" id="3.40.190.10">
    <property type="entry name" value="Periplasmic binding protein-like II"/>
    <property type="match status" value="1"/>
</dbReference>
<evidence type="ECO:0000313" key="2">
    <source>
        <dbReference type="EMBL" id="PWK54363.1"/>
    </source>
</evidence>
<evidence type="ECO:0000313" key="3">
    <source>
        <dbReference type="Proteomes" id="UP000245790"/>
    </source>
</evidence>